<keyword evidence="3 10" id="KW-1134">Transmembrane beta strand</keyword>
<evidence type="ECO:0000256" key="7">
    <source>
        <dbReference type="ARBA" id="ARBA00023136"/>
    </source>
</evidence>
<evidence type="ECO:0000256" key="10">
    <source>
        <dbReference type="PROSITE-ProRule" id="PRU01360"/>
    </source>
</evidence>
<evidence type="ECO:0000256" key="3">
    <source>
        <dbReference type="ARBA" id="ARBA00022452"/>
    </source>
</evidence>
<comment type="caution">
    <text evidence="14">The sequence shown here is derived from an EMBL/GenBank/DDBJ whole genome shotgun (WGS) entry which is preliminary data.</text>
</comment>
<accession>A0A3P3WBH2</accession>
<reference evidence="14 15" key="1">
    <citation type="submission" date="2018-11" db="EMBL/GenBank/DDBJ databases">
        <title>Flavobacterium sp. nov., YIM 102600 draft genome.</title>
        <authorList>
            <person name="Li G."/>
            <person name="Jiang Y."/>
        </authorList>
    </citation>
    <scope>NUCLEOTIDE SEQUENCE [LARGE SCALE GENOMIC DNA]</scope>
    <source>
        <strain evidence="14 15">YIM 102600</strain>
    </source>
</reference>
<keyword evidence="9 10" id="KW-0998">Cell outer membrane</keyword>
<evidence type="ECO:0000256" key="1">
    <source>
        <dbReference type="ARBA" id="ARBA00004571"/>
    </source>
</evidence>
<sequence length="623" mass="70570">MKIIYYTILTFLLNWGVTFSQTKKDSVVGMNEVIINENQFSTAISKQNRNVYVIDYEMIKKLPARTVQEVLQYANGVDLRQRGPFGSQADISIDGGSFEQTVVLLNGIKVIDSQTAHNMLNLPIPVEMIERIEIIRGAAARVYGINSLTGAINIVTKKLTDSGFLINTYAGSNFEKDAENTGDTFYGRGIQLGGVLSKEKHQHALFVSHDKSNGYRYNTGFENNKIFYQANAQINSSNEFSGSFGYIKNGFGANGFYAAPGDRNSSEIVQTTFASLQSKHQLSEKWTLMPRVSYRYNYDDYRYFGISNLNGARSQHYTNSFAAELNSTYKMNSGELGFGAEFRNEDINSSNIGEHDRKNLGIYVQYRTNFIEKLSVNIGSYLNYNSDYKWQIYPGFDASYEITEALKVVGNIGTSQRIPSFTDLYLDQRPGNIGNSELDSENAFQAEIGIKFSKKAFTFNANYFHRRINNFIDWIREVNTEPWQSNNYGTLVTNGINLRSNFAADLNQNSKLNVNLSYSFLNSDFKDIQSEINSKYLISSLKHQITNTIDYQYKDFSVLIATRFNERASGSSYFINDVRISQSISNITVYFDAQNIFNTTYFEAGAIPLPSRWCSLGVKFVSF</sequence>
<dbReference type="InterPro" id="IPR039426">
    <property type="entry name" value="TonB-dep_rcpt-like"/>
</dbReference>
<dbReference type="Gene3D" id="2.170.130.10">
    <property type="entry name" value="TonB-dependent receptor, plug domain"/>
    <property type="match status" value="1"/>
</dbReference>
<evidence type="ECO:0000256" key="2">
    <source>
        <dbReference type="ARBA" id="ARBA00022448"/>
    </source>
</evidence>
<keyword evidence="4 10" id="KW-0812">Transmembrane</keyword>
<dbReference type="Gene3D" id="2.40.170.20">
    <property type="entry name" value="TonB-dependent receptor, beta-barrel domain"/>
    <property type="match status" value="1"/>
</dbReference>
<comment type="subcellular location">
    <subcellularLocation>
        <location evidence="1 10">Cell outer membrane</location>
        <topology evidence="1 10">Multi-pass membrane protein</topology>
    </subcellularLocation>
</comment>
<dbReference type="InterPro" id="IPR037066">
    <property type="entry name" value="Plug_dom_sf"/>
</dbReference>
<dbReference type="SUPFAM" id="SSF56935">
    <property type="entry name" value="Porins"/>
    <property type="match status" value="1"/>
</dbReference>
<evidence type="ECO:0000256" key="9">
    <source>
        <dbReference type="ARBA" id="ARBA00023237"/>
    </source>
</evidence>
<comment type="similarity">
    <text evidence="10 11">Belongs to the TonB-dependent receptor family.</text>
</comment>
<dbReference type="Proteomes" id="UP000271937">
    <property type="component" value="Unassembled WGS sequence"/>
</dbReference>
<dbReference type="Pfam" id="PF07715">
    <property type="entry name" value="Plug"/>
    <property type="match status" value="1"/>
</dbReference>
<evidence type="ECO:0000313" key="15">
    <source>
        <dbReference type="Proteomes" id="UP000271937"/>
    </source>
</evidence>
<dbReference type="Pfam" id="PF00593">
    <property type="entry name" value="TonB_dep_Rec_b-barrel"/>
    <property type="match status" value="1"/>
</dbReference>
<dbReference type="GO" id="GO:0009279">
    <property type="term" value="C:cell outer membrane"/>
    <property type="evidence" value="ECO:0007669"/>
    <property type="project" value="UniProtKB-SubCell"/>
</dbReference>
<proteinExistence type="inferred from homology"/>
<evidence type="ECO:0000256" key="4">
    <source>
        <dbReference type="ARBA" id="ARBA00022692"/>
    </source>
</evidence>
<evidence type="ECO:0000256" key="8">
    <source>
        <dbReference type="ARBA" id="ARBA00023170"/>
    </source>
</evidence>
<evidence type="ECO:0000256" key="11">
    <source>
        <dbReference type="RuleBase" id="RU003357"/>
    </source>
</evidence>
<organism evidence="14 15">
    <name type="scientific">Flavobacterium macacae</name>
    <dbReference type="NCBI Taxonomy" id="2488993"/>
    <lineage>
        <taxon>Bacteria</taxon>
        <taxon>Pseudomonadati</taxon>
        <taxon>Bacteroidota</taxon>
        <taxon>Flavobacteriia</taxon>
        <taxon>Flavobacteriales</taxon>
        <taxon>Flavobacteriaceae</taxon>
        <taxon>Flavobacterium</taxon>
    </lineage>
</organism>
<keyword evidence="6 11" id="KW-0798">TonB box</keyword>
<dbReference type="GO" id="GO:0015344">
    <property type="term" value="F:siderophore uptake transmembrane transporter activity"/>
    <property type="evidence" value="ECO:0007669"/>
    <property type="project" value="TreeGrafter"/>
</dbReference>
<dbReference type="InterPro" id="IPR012910">
    <property type="entry name" value="Plug_dom"/>
</dbReference>
<dbReference type="RefSeq" id="WP_125012600.1">
    <property type="nucleotide sequence ID" value="NZ_RQVR01000008.1"/>
</dbReference>
<evidence type="ECO:0000256" key="6">
    <source>
        <dbReference type="ARBA" id="ARBA00023077"/>
    </source>
</evidence>
<evidence type="ECO:0000259" key="13">
    <source>
        <dbReference type="Pfam" id="PF07715"/>
    </source>
</evidence>
<dbReference type="InterPro" id="IPR036942">
    <property type="entry name" value="Beta-barrel_TonB_sf"/>
</dbReference>
<evidence type="ECO:0000313" key="14">
    <source>
        <dbReference type="EMBL" id="RRJ91366.1"/>
    </source>
</evidence>
<keyword evidence="15" id="KW-1185">Reference proteome</keyword>
<dbReference type="EMBL" id="RQVR01000008">
    <property type="protein sequence ID" value="RRJ91366.1"/>
    <property type="molecule type" value="Genomic_DNA"/>
</dbReference>
<dbReference type="PANTHER" id="PTHR30069">
    <property type="entry name" value="TONB-DEPENDENT OUTER MEMBRANE RECEPTOR"/>
    <property type="match status" value="1"/>
</dbReference>
<keyword evidence="8 14" id="KW-0675">Receptor</keyword>
<dbReference type="OrthoDB" id="9758472at2"/>
<feature type="domain" description="TonB-dependent receptor-like beta-barrel" evidence="12">
    <location>
        <begin position="224"/>
        <end position="596"/>
    </location>
</feature>
<keyword evidence="2 10" id="KW-0813">Transport</keyword>
<gene>
    <name evidence="14" type="ORF">EG849_08205</name>
</gene>
<dbReference type="GO" id="GO:0044718">
    <property type="term" value="P:siderophore transmembrane transport"/>
    <property type="evidence" value="ECO:0007669"/>
    <property type="project" value="TreeGrafter"/>
</dbReference>
<name>A0A3P3WBH2_9FLAO</name>
<keyword evidence="5" id="KW-0732">Signal</keyword>
<feature type="domain" description="TonB-dependent receptor plug" evidence="13">
    <location>
        <begin position="46"/>
        <end position="150"/>
    </location>
</feature>
<dbReference type="PANTHER" id="PTHR30069:SF29">
    <property type="entry name" value="HEMOGLOBIN AND HEMOGLOBIN-HAPTOGLOBIN-BINDING PROTEIN 1-RELATED"/>
    <property type="match status" value="1"/>
</dbReference>
<evidence type="ECO:0000259" key="12">
    <source>
        <dbReference type="Pfam" id="PF00593"/>
    </source>
</evidence>
<evidence type="ECO:0000256" key="5">
    <source>
        <dbReference type="ARBA" id="ARBA00022729"/>
    </source>
</evidence>
<keyword evidence="7 10" id="KW-0472">Membrane</keyword>
<dbReference type="AlphaFoldDB" id="A0A3P3WBH2"/>
<dbReference type="InterPro" id="IPR000531">
    <property type="entry name" value="Beta-barrel_TonB"/>
</dbReference>
<dbReference type="PROSITE" id="PS52016">
    <property type="entry name" value="TONB_DEPENDENT_REC_3"/>
    <property type="match status" value="1"/>
</dbReference>
<protein>
    <submittedName>
        <fullName evidence="14">TonB-dependent receptor</fullName>
    </submittedName>
</protein>